<evidence type="ECO:0000256" key="5">
    <source>
        <dbReference type="ARBA" id="ARBA00022806"/>
    </source>
</evidence>
<dbReference type="Pfam" id="PF00580">
    <property type="entry name" value="UvrD-helicase"/>
    <property type="match status" value="1"/>
</dbReference>
<evidence type="ECO:0000313" key="20">
    <source>
        <dbReference type="Proteomes" id="UP001164374"/>
    </source>
</evidence>
<reference evidence="19" key="2">
    <citation type="submission" date="2023-02" db="EMBL/GenBank/DDBJ databases">
        <authorList>
            <person name="Lu C.-H."/>
        </authorList>
    </citation>
    <scope>NUCLEOTIDE SEQUENCE</scope>
    <source>
        <strain evidence="19">22TCCZM01-4</strain>
    </source>
</reference>
<dbReference type="InterPro" id="IPR011604">
    <property type="entry name" value="PDDEXK-like_dom_sf"/>
</dbReference>
<dbReference type="EMBL" id="JAOCQJ010000003">
    <property type="protein sequence ID" value="MCT7316682.1"/>
    <property type="molecule type" value="Genomic_DNA"/>
</dbReference>
<feature type="domain" description="UvrD-like helicase ATP-binding" evidence="17">
    <location>
        <begin position="12"/>
        <end position="493"/>
    </location>
</feature>
<evidence type="ECO:0000256" key="7">
    <source>
        <dbReference type="ARBA" id="ARBA00022840"/>
    </source>
</evidence>
<feature type="domain" description="UvrD-like helicase C-terminal" evidence="18">
    <location>
        <begin position="494"/>
        <end position="830"/>
    </location>
</feature>
<dbReference type="PROSITE" id="PS51198">
    <property type="entry name" value="UVRD_HELICASE_ATP_BIND"/>
    <property type="match status" value="1"/>
</dbReference>
<evidence type="ECO:0000256" key="15">
    <source>
        <dbReference type="PROSITE-ProRule" id="PRU00560"/>
    </source>
</evidence>
<keyword evidence="2 15" id="KW-0547">Nucleotide-binding</keyword>
<feature type="binding site" evidence="15">
    <location>
        <begin position="33"/>
        <end position="40"/>
    </location>
    <ligand>
        <name>ATP</name>
        <dbReference type="ChEBI" id="CHEBI:30616"/>
    </ligand>
</feature>
<dbReference type="AlphaFoldDB" id="A0AAE3LCN6"/>
<dbReference type="Pfam" id="PF12705">
    <property type="entry name" value="PDDEXK_1"/>
    <property type="match status" value="1"/>
</dbReference>
<reference evidence="19" key="1">
    <citation type="journal article" date="2023" name="Front. Microbiol.">
        <title>Ralstonia chuxiongensis sp. nov., Ralstonia mojiangensis sp. nov., and Ralstonia soli sp. nov., isolated from tobacco fields, are three novel species in the family Burkholderiaceae.</title>
        <authorList>
            <person name="Lu C.H."/>
            <person name="Zhang Y.Y."/>
            <person name="Jiang N."/>
            <person name="Chen W."/>
            <person name="Shao X."/>
            <person name="Zhao Z.M."/>
            <person name="Lu W.L."/>
            <person name="Hu X."/>
            <person name="Xi Y.X."/>
            <person name="Zou S.Y."/>
            <person name="Wei Q.J."/>
            <person name="Lin Z.L."/>
            <person name="Gong L."/>
            <person name="Gai X.T."/>
            <person name="Zhang L.Q."/>
            <person name="Li J.Y."/>
            <person name="Jin Y."/>
            <person name="Xia Z.Y."/>
        </authorList>
    </citation>
    <scope>NUCLEOTIDE SEQUENCE</scope>
    <source>
        <strain evidence="19">22TCCZM01-4</strain>
    </source>
</reference>
<keyword evidence="4 15" id="KW-0378">Hydrolase</keyword>
<accession>A0AAE3LCN6</accession>
<dbReference type="Gene3D" id="3.40.50.300">
    <property type="entry name" value="P-loop containing nucleotide triphosphate hydrolases"/>
    <property type="match status" value="4"/>
</dbReference>
<dbReference type="RefSeq" id="WP_260799556.1">
    <property type="nucleotide sequence ID" value="NZ_JAOCQJ010000003.1"/>
</dbReference>
<evidence type="ECO:0000256" key="9">
    <source>
        <dbReference type="ARBA" id="ARBA00023204"/>
    </source>
</evidence>
<evidence type="ECO:0000256" key="2">
    <source>
        <dbReference type="ARBA" id="ARBA00022741"/>
    </source>
</evidence>
<dbReference type="EC" id="5.6.2.4" evidence="12"/>
<dbReference type="GO" id="GO:0004527">
    <property type="term" value="F:exonuclease activity"/>
    <property type="evidence" value="ECO:0007669"/>
    <property type="project" value="UniProtKB-KW"/>
</dbReference>
<dbReference type="SUPFAM" id="SSF52540">
    <property type="entry name" value="P-loop containing nucleoside triphosphate hydrolases"/>
    <property type="match status" value="1"/>
</dbReference>
<dbReference type="GO" id="GO:0003677">
    <property type="term" value="F:DNA binding"/>
    <property type="evidence" value="ECO:0007669"/>
    <property type="project" value="UniProtKB-KW"/>
</dbReference>
<dbReference type="Gene3D" id="1.10.486.10">
    <property type="entry name" value="PCRA, domain 4"/>
    <property type="match status" value="1"/>
</dbReference>
<feature type="compositionally biased region" description="Basic and acidic residues" evidence="16">
    <location>
        <begin position="548"/>
        <end position="565"/>
    </location>
</feature>
<proteinExistence type="predicted"/>
<evidence type="ECO:0000256" key="3">
    <source>
        <dbReference type="ARBA" id="ARBA00022763"/>
    </source>
</evidence>
<keyword evidence="6" id="KW-0269">Exonuclease</keyword>
<dbReference type="Pfam" id="PF13361">
    <property type="entry name" value="UvrD_C"/>
    <property type="match status" value="1"/>
</dbReference>
<comment type="catalytic activity">
    <reaction evidence="11">
        <text>Couples ATP hydrolysis with the unwinding of duplex DNA by translocating in the 3'-5' direction.</text>
        <dbReference type="EC" id="5.6.2.4"/>
    </reaction>
</comment>
<dbReference type="Gene3D" id="3.90.320.10">
    <property type="match status" value="1"/>
</dbReference>
<keyword evidence="10" id="KW-0413">Isomerase</keyword>
<dbReference type="PANTHER" id="PTHR11070">
    <property type="entry name" value="UVRD / RECB / PCRA DNA HELICASE FAMILY MEMBER"/>
    <property type="match status" value="1"/>
</dbReference>
<keyword evidence="1" id="KW-0540">Nuclease</keyword>
<protein>
    <recommendedName>
        <fullName evidence="12">DNA 3'-5' helicase</fullName>
        <ecNumber evidence="12">5.6.2.4</ecNumber>
    </recommendedName>
    <alternativeName>
        <fullName evidence="13">DNA 3'-5' helicase II</fullName>
    </alternativeName>
</protein>
<comment type="caution">
    <text evidence="19">The sequence shown here is derived from an EMBL/GenBank/DDBJ whole genome shotgun (WGS) entry which is preliminary data.</text>
</comment>
<evidence type="ECO:0000259" key="17">
    <source>
        <dbReference type="PROSITE" id="PS51198"/>
    </source>
</evidence>
<keyword evidence="5 15" id="KW-0347">Helicase</keyword>
<dbReference type="Proteomes" id="UP001164374">
    <property type="component" value="Unassembled WGS sequence"/>
</dbReference>
<evidence type="ECO:0000256" key="16">
    <source>
        <dbReference type="SAM" id="MobiDB-lite"/>
    </source>
</evidence>
<evidence type="ECO:0000256" key="14">
    <source>
        <dbReference type="ARBA" id="ARBA00048988"/>
    </source>
</evidence>
<evidence type="ECO:0000259" key="18">
    <source>
        <dbReference type="PROSITE" id="PS51217"/>
    </source>
</evidence>
<keyword evidence="3" id="KW-0227">DNA damage</keyword>
<name>A0AAE3LCN6_9RALS</name>
<dbReference type="GO" id="GO:0033202">
    <property type="term" value="C:DNA helicase complex"/>
    <property type="evidence" value="ECO:0007669"/>
    <property type="project" value="TreeGrafter"/>
</dbReference>
<dbReference type="GO" id="GO:0005524">
    <property type="term" value="F:ATP binding"/>
    <property type="evidence" value="ECO:0007669"/>
    <property type="project" value="UniProtKB-UniRule"/>
</dbReference>
<keyword evidence="8" id="KW-0238">DNA-binding</keyword>
<evidence type="ECO:0000256" key="6">
    <source>
        <dbReference type="ARBA" id="ARBA00022839"/>
    </source>
</evidence>
<comment type="catalytic activity">
    <reaction evidence="14">
        <text>ATP + H2O = ADP + phosphate + H(+)</text>
        <dbReference type="Rhea" id="RHEA:13065"/>
        <dbReference type="ChEBI" id="CHEBI:15377"/>
        <dbReference type="ChEBI" id="CHEBI:15378"/>
        <dbReference type="ChEBI" id="CHEBI:30616"/>
        <dbReference type="ChEBI" id="CHEBI:43474"/>
        <dbReference type="ChEBI" id="CHEBI:456216"/>
        <dbReference type="EC" id="5.6.2.4"/>
    </reaction>
</comment>
<evidence type="ECO:0000256" key="10">
    <source>
        <dbReference type="ARBA" id="ARBA00023235"/>
    </source>
</evidence>
<dbReference type="InterPro" id="IPR038726">
    <property type="entry name" value="PDDEXK_AddAB-type"/>
</dbReference>
<dbReference type="PANTHER" id="PTHR11070:SF2">
    <property type="entry name" value="ATP-DEPENDENT DNA HELICASE SRS2"/>
    <property type="match status" value="1"/>
</dbReference>
<dbReference type="InterPro" id="IPR014016">
    <property type="entry name" value="UvrD-like_ATP-bd"/>
</dbReference>
<dbReference type="PROSITE" id="PS51217">
    <property type="entry name" value="UVRD_HELICASE_CTER"/>
    <property type="match status" value="1"/>
</dbReference>
<dbReference type="GO" id="GO:0043138">
    <property type="term" value="F:3'-5' DNA helicase activity"/>
    <property type="evidence" value="ECO:0007669"/>
    <property type="project" value="UniProtKB-EC"/>
</dbReference>
<evidence type="ECO:0000256" key="12">
    <source>
        <dbReference type="ARBA" id="ARBA00034808"/>
    </source>
</evidence>
<evidence type="ECO:0000313" key="19">
    <source>
        <dbReference type="EMBL" id="MCT7316682.1"/>
    </source>
</evidence>
<evidence type="ECO:0000256" key="13">
    <source>
        <dbReference type="ARBA" id="ARBA00034923"/>
    </source>
</evidence>
<keyword evidence="9" id="KW-0234">DNA repair</keyword>
<dbReference type="InterPro" id="IPR014017">
    <property type="entry name" value="DNA_helicase_UvrD-like_C"/>
</dbReference>
<evidence type="ECO:0000256" key="8">
    <source>
        <dbReference type="ARBA" id="ARBA00023125"/>
    </source>
</evidence>
<evidence type="ECO:0000256" key="1">
    <source>
        <dbReference type="ARBA" id="ARBA00022722"/>
    </source>
</evidence>
<dbReference type="InterPro" id="IPR027417">
    <property type="entry name" value="P-loop_NTPase"/>
</dbReference>
<dbReference type="InterPro" id="IPR000212">
    <property type="entry name" value="DNA_helicase_UvrD/REP"/>
</dbReference>
<feature type="region of interest" description="Disordered" evidence="16">
    <location>
        <begin position="544"/>
        <end position="565"/>
    </location>
</feature>
<dbReference type="GO" id="GO:0000725">
    <property type="term" value="P:recombinational repair"/>
    <property type="evidence" value="ECO:0007669"/>
    <property type="project" value="TreeGrafter"/>
</dbReference>
<dbReference type="GO" id="GO:0005829">
    <property type="term" value="C:cytosol"/>
    <property type="evidence" value="ECO:0007669"/>
    <property type="project" value="TreeGrafter"/>
</dbReference>
<organism evidence="19 20">
    <name type="scientific">Ralstonia mojiangensis</name>
    <dbReference type="NCBI Taxonomy" id="2953895"/>
    <lineage>
        <taxon>Bacteria</taxon>
        <taxon>Pseudomonadati</taxon>
        <taxon>Pseudomonadota</taxon>
        <taxon>Betaproteobacteria</taxon>
        <taxon>Burkholderiales</taxon>
        <taxon>Burkholderiaceae</taxon>
        <taxon>Ralstonia</taxon>
    </lineage>
</organism>
<evidence type="ECO:0000256" key="4">
    <source>
        <dbReference type="ARBA" id="ARBA00022801"/>
    </source>
</evidence>
<evidence type="ECO:0000256" key="11">
    <source>
        <dbReference type="ARBA" id="ARBA00034617"/>
    </source>
</evidence>
<sequence length="1174" mass="127755">MSDYAYERDGAPVSPEAFSRAACDPQRSVVVEACAGSGKTWLLVTRMLRLLLAGAAPSDVLAITFTRKAAEEMRQRLLDILAQLASADDEGVARELIARTVDERDAPALIETARGLYARVLESPSRMAIDTFHGWFGSLLRGAPLSSGVQQGASLREDAGRLRREAWAPFWRGLLAEDHADLRAAYEALADLVGDFQAGRLLDAMFHQRSDWWAYKTQAGGRPLDALDALLGDDATVDPLIEALQDAALLADMLRVSGWLGRGGAAEGKRAVTIESAVTAARGMNVSDEAARAQAFDALFSAFHTQAGKARACKPTKALIKAIGDEHAQTLVTLHTTLCETLTTIQARRQEAHVRAVNAALFALGDALIDRYQAYKRQARAMDFTDLEWEAARLMQQDDTAAYLQVRLDARYKHLLLDEFQDTNPMQWRILQGWLAGYAGTGTQPSVFLVGDPKQSIYRFRRADARLFDAAREMLVAEFNATVLRTNRTRRNAPAVLEWVNAVFLQARARGEYSIYAEQSTAVDAPIGQALLLPLVPVSEAELADDEAAPRDTLTEPREEAGDSQRYAEGRQVAACLRALHANERIREGGVERPVRWSDFQLLVRRKRYLADYERALRDAGVPYLSPRRGGLLATLEALDLCALLDFLMTPQADLSLAHVLRSPIFAATDGHLIALAQFGEGAVALTWWERLAALAGQADAADTLRYAHRMLSRWLAVAPTLPVHDLLDHIVYTGELKRRYAERAPAANRDQVLANLDAFLKLALDLDGGRYPSLPKFMAELRAIRQGDEDESPDEGTQGDTEAPDAIDAEVASEGLDAVQILTVHASKGLEAPFVALLDSHHSDARVDTAGILIDWPPGAQAPAHFSAFGKTSERGLAREPLFKQENELAERENWNLLYVAMTRARQALIVSGVANKRDATAAQSVDEGDAPEVDGTASWYTLLAAAGVASPAPVVDGAADAAVSASGQEAVSYHDFRAPLTVTVRVGAAGAVAEGAADIVFDQGAVAQGELLHAVLERLTRRGLPEQAPDAETIARWFSATGVTQADATRTAEAVRRMLSAETLAHVFDPARFDAAHNEIELFGPDGALLRIDRLIERGNDILVVDYKLRLLPVERVAYADQLRGYVAAVTPMYPGRTVRAGVATAQGEWIDLESLPKPVQASHDDSQGALF</sequence>
<gene>
    <name evidence="19" type="ORF">N5I87_11755</name>
</gene>
<keyword evidence="7 15" id="KW-0067">ATP-binding</keyword>